<dbReference type="Proteomes" id="UP000501648">
    <property type="component" value="Chromosome"/>
</dbReference>
<keyword evidence="4" id="KW-0131">Cell cycle</keyword>
<feature type="domain" description="SPOR" evidence="3">
    <location>
        <begin position="149"/>
        <end position="227"/>
    </location>
</feature>
<organism evidence="4 5">
    <name type="scientific">Herbaspirillum rubrisubalbicans Os34</name>
    <dbReference type="NCBI Taxonomy" id="1235827"/>
    <lineage>
        <taxon>Bacteria</taxon>
        <taxon>Pseudomonadati</taxon>
        <taxon>Pseudomonadota</taxon>
        <taxon>Betaproteobacteria</taxon>
        <taxon>Burkholderiales</taxon>
        <taxon>Oxalobacteraceae</taxon>
        <taxon>Herbaspirillum</taxon>
    </lineage>
</organism>
<dbReference type="AlphaFoldDB" id="A0A6M3ZYP7"/>
<accession>A0A6M3ZYP7</accession>
<dbReference type="PROSITE" id="PS51724">
    <property type="entry name" value="SPOR"/>
    <property type="match status" value="1"/>
</dbReference>
<evidence type="ECO:0000259" key="3">
    <source>
        <dbReference type="PROSITE" id="PS51724"/>
    </source>
</evidence>
<dbReference type="Gene3D" id="3.30.70.1070">
    <property type="entry name" value="Sporulation related repeat"/>
    <property type="match status" value="1"/>
</dbReference>
<keyword evidence="2" id="KW-0472">Membrane</keyword>
<dbReference type="RefSeq" id="WP_017449805.1">
    <property type="nucleotide sequence ID" value="NZ_CP008956.1"/>
</dbReference>
<evidence type="ECO:0000313" key="5">
    <source>
        <dbReference type="Proteomes" id="UP000501648"/>
    </source>
</evidence>
<dbReference type="Pfam" id="PF05036">
    <property type="entry name" value="SPOR"/>
    <property type="match status" value="1"/>
</dbReference>
<sequence length="229" mass="24118">MKPLNAKYHKQAGGTLLGLILGLIVGLGIAVGVALMITKSPIPFVNKVTRPERTDPTPAQAADPNRPLYGNRDIARDAARDQQQSQTPVPPNTATAQPVPPVAPAPQAPPASTPPATAPSKPAETKTAETASKPAATTPSASAAKNDTNDDKWTYFLQTGAFRDQADAESARAKLALLGFEAKVTERSADSGVLYRVRIGPFEHAEAMNRTRSKLSDNGVDAAIVRIPK</sequence>
<dbReference type="InterPro" id="IPR052521">
    <property type="entry name" value="Cell_div_SPOR-domain"/>
</dbReference>
<gene>
    <name evidence="4" type="ORF">C798_24850</name>
</gene>
<dbReference type="GO" id="GO:0032153">
    <property type="term" value="C:cell division site"/>
    <property type="evidence" value="ECO:0007669"/>
    <property type="project" value="TreeGrafter"/>
</dbReference>
<feature type="transmembrane region" description="Helical" evidence="2">
    <location>
        <begin position="12"/>
        <end position="37"/>
    </location>
</feature>
<evidence type="ECO:0000256" key="2">
    <source>
        <dbReference type="SAM" id="Phobius"/>
    </source>
</evidence>
<evidence type="ECO:0000256" key="1">
    <source>
        <dbReference type="SAM" id="MobiDB-lite"/>
    </source>
</evidence>
<dbReference type="PANTHER" id="PTHR38687">
    <property type="entry name" value="CELL DIVISION PROTEIN DEDD-RELATED"/>
    <property type="match status" value="1"/>
</dbReference>
<keyword evidence="4" id="KW-0132">Cell division</keyword>
<keyword evidence="2" id="KW-0812">Transmembrane</keyword>
<dbReference type="GO" id="GO:0030428">
    <property type="term" value="C:cell septum"/>
    <property type="evidence" value="ECO:0007669"/>
    <property type="project" value="TreeGrafter"/>
</dbReference>
<proteinExistence type="predicted"/>
<dbReference type="GO" id="GO:0032506">
    <property type="term" value="P:cytokinetic process"/>
    <property type="evidence" value="ECO:0007669"/>
    <property type="project" value="TreeGrafter"/>
</dbReference>
<keyword evidence="2" id="KW-1133">Transmembrane helix</keyword>
<reference evidence="4 5" key="1">
    <citation type="journal article" date="2012" name="J. Bacteriol.">
        <title>Genome sequence of the pathogenic Herbaspirillum seropedicae strain Os34, isolated from rice roots.</title>
        <authorList>
            <person name="Ye W."/>
            <person name="Ye S."/>
            <person name="Liu J."/>
            <person name="Chang S."/>
            <person name="Chen M."/>
            <person name="Zhu B."/>
            <person name="Guo L."/>
            <person name="An Q."/>
        </authorList>
    </citation>
    <scope>NUCLEOTIDE SEQUENCE [LARGE SCALE GENOMIC DNA]</scope>
    <source>
        <strain evidence="4 5">Os34</strain>
    </source>
</reference>
<feature type="compositionally biased region" description="Low complexity" evidence="1">
    <location>
        <begin position="128"/>
        <end position="145"/>
    </location>
</feature>
<feature type="region of interest" description="Disordered" evidence="1">
    <location>
        <begin position="47"/>
        <end position="148"/>
    </location>
</feature>
<feature type="compositionally biased region" description="Pro residues" evidence="1">
    <location>
        <begin position="98"/>
        <end position="117"/>
    </location>
</feature>
<dbReference type="InterPro" id="IPR007730">
    <property type="entry name" value="SPOR-like_dom"/>
</dbReference>
<dbReference type="SUPFAM" id="SSF110997">
    <property type="entry name" value="Sporulation related repeat"/>
    <property type="match status" value="1"/>
</dbReference>
<dbReference type="InterPro" id="IPR036680">
    <property type="entry name" value="SPOR-like_sf"/>
</dbReference>
<dbReference type="EMBL" id="CP008956">
    <property type="protein sequence ID" value="QJQ03343.1"/>
    <property type="molecule type" value="Genomic_DNA"/>
</dbReference>
<dbReference type="PANTHER" id="PTHR38687:SF1">
    <property type="entry name" value="CELL DIVISION PROTEIN DEDD"/>
    <property type="match status" value="1"/>
</dbReference>
<evidence type="ECO:0000313" key="4">
    <source>
        <dbReference type="EMBL" id="QJQ03343.1"/>
    </source>
</evidence>
<name>A0A6M3ZYP7_9BURK</name>
<protein>
    <submittedName>
        <fullName evidence="4">Cell division protein</fullName>
    </submittedName>
</protein>
<dbReference type="GO" id="GO:0042834">
    <property type="term" value="F:peptidoglycan binding"/>
    <property type="evidence" value="ECO:0007669"/>
    <property type="project" value="InterPro"/>
</dbReference>